<dbReference type="PANTHER" id="PTHR45444">
    <property type="entry name" value="XANTHINE DEHYDROGENASE"/>
    <property type="match status" value="1"/>
</dbReference>
<protein>
    <recommendedName>
        <fullName evidence="1">[2Fe-2S]-binding domain-containing protein</fullName>
    </recommendedName>
</protein>
<dbReference type="Gene3D" id="3.10.20.30">
    <property type="match status" value="1"/>
</dbReference>
<feature type="domain" description="[2Fe-2S]-binding" evidence="1">
    <location>
        <begin position="76"/>
        <end position="149"/>
    </location>
</feature>
<organism evidence="2 3">
    <name type="scientific">Sinocyclocheilus grahami</name>
    <name type="common">Dianchi golden-line fish</name>
    <name type="synonym">Barbus grahami</name>
    <dbReference type="NCBI Taxonomy" id="75366"/>
    <lineage>
        <taxon>Eukaryota</taxon>
        <taxon>Metazoa</taxon>
        <taxon>Chordata</taxon>
        <taxon>Craniata</taxon>
        <taxon>Vertebrata</taxon>
        <taxon>Euteleostomi</taxon>
        <taxon>Actinopterygii</taxon>
        <taxon>Neopterygii</taxon>
        <taxon>Teleostei</taxon>
        <taxon>Ostariophysi</taxon>
        <taxon>Cypriniformes</taxon>
        <taxon>Cyprinidae</taxon>
        <taxon>Cyprininae</taxon>
        <taxon>Sinocyclocheilus</taxon>
    </lineage>
</organism>
<proteinExistence type="predicted"/>
<dbReference type="InterPro" id="IPR002888">
    <property type="entry name" value="2Fe-2S-bd"/>
</dbReference>
<dbReference type="OMA" id="CGTYDRI"/>
<name>A0A672JVU8_SINGR</name>
<dbReference type="Pfam" id="PF01799">
    <property type="entry name" value="Fer2_2"/>
    <property type="match status" value="1"/>
</dbReference>
<dbReference type="PANTHER" id="PTHR45444:SF3">
    <property type="entry name" value="XANTHINE DEHYDROGENASE"/>
    <property type="match status" value="1"/>
</dbReference>
<dbReference type="AlphaFoldDB" id="A0A672JVU8"/>
<dbReference type="SUPFAM" id="SSF47741">
    <property type="entry name" value="CO dehydrogenase ISP C-domain like"/>
    <property type="match status" value="1"/>
</dbReference>
<evidence type="ECO:0000259" key="1">
    <source>
        <dbReference type="Pfam" id="PF01799"/>
    </source>
</evidence>
<reference evidence="2" key="1">
    <citation type="submission" date="2025-08" db="UniProtKB">
        <authorList>
            <consortium name="Ensembl"/>
        </authorList>
    </citation>
    <scope>IDENTIFICATION</scope>
</reference>
<dbReference type="InterPro" id="IPR012675">
    <property type="entry name" value="Beta-grasp_dom_sf"/>
</dbReference>
<accession>A0A672JVU8</accession>
<reference evidence="2" key="2">
    <citation type="submission" date="2025-09" db="UniProtKB">
        <authorList>
            <consortium name="Ensembl"/>
        </authorList>
    </citation>
    <scope>IDENTIFICATION</scope>
</reference>
<keyword evidence="3" id="KW-1185">Reference proteome</keyword>
<dbReference type="Gene3D" id="1.10.150.120">
    <property type="entry name" value="[2Fe-2S]-binding domain"/>
    <property type="match status" value="1"/>
</dbReference>
<dbReference type="Ensembl" id="ENSSGRT00000000631.1">
    <property type="protein sequence ID" value="ENSSGRP00000000558.1"/>
    <property type="gene ID" value="ENSSGRG00000000379.1"/>
</dbReference>
<dbReference type="GO" id="GO:0005506">
    <property type="term" value="F:iron ion binding"/>
    <property type="evidence" value="ECO:0007669"/>
    <property type="project" value="InterPro"/>
</dbReference>
<dbReference type="InterPro" id="IPR036884">
    <property type="entry name" value="2Fe-2S-bd_dom_sf"/>
</dbReference>
<dbReference type="Proteomes" id="UP000472262">
    <property type="component" value="Unassembled WGS sequence"/>
</dbReference>
<dbReference type="GO" id="GO:0016491">
    <property type="term" value="F:oxidoreductase activity"/>
    <property type="evidence" value="ECO:0007669"/>
    <property type="project" value="InterPro"/>
</dbReference>
<sequence>MVVSFCCFYVKIVEKNADPEEMLLAYLRRKLFFYIKPYRFFINKCGFIIFNPFFSHWSVNACLQPICSLHGVAVVTVEGIGSTKTKLHPVQELIAMAHGSQCGFCTPGMVMSMYTLLRNNPQPTTEDIQETLGGNLCRCTGYRPIIDGFKTFCNTPISCQNGDGNGKCCMENNNESDVR</sequence>
<evidence type="ECO:0000313" key="3">
    <source>
        <dbReference type="Proteomes" id="UP000472262"/>
    </source>
</evidence>
<evidence type="ECO:0000313" key="2">
    <source>
        <dbReference type="Ensembl" id="ENSSGRP00000000558.1"/>
    </source>
</evidence>
<dbReference type="InterPro" id="IPR016208">
    <property type="entry name" value="Ald_Oxase/xanthine_DH-like"/>
</dbReference>